<reference evidence="1 2" key="1">
    <citation type="journal article" date="2021" name="Elife">
        <title>Chloroplast acquisition without the gene transfer in kleptoplastic sea slugs, Plakobranchus ocellatus.</title>
        <authorList>
            <person name="Maeda T."/>
            <person name="Takahashi S."/>
            <person name="Yoshida T."/>
            <person name="Shimamura S."/>
            <person name="Takaki Y."/>
            <person name="Nagai Y."/>
            <person name="Toyoda A."/>
            <person name="Suzuki Y."/>
            <person name="Arimoto A."/>
            <person name="Ishii H."/>
            <person name="Satoh N."/>
            <person name="Nishiyama T."/>
            <person name="Hasebe M."/>
            <person name="Maruyama T."/>
            <person name="Minagawa J."/>
            <person name="Obokata J."/>
            <person name="Shigenobu S."/>
        </authorList>
    </citation>
    <scope>NUCLEOTIDE SEQUENCE [LARGE SCALE GENOMIC DNA]</scope>
</reference>
<organism evidence="1 2">
    <name type="scientific">Plakobranchus ocellatus</name>
    <dbReference type="NCBI Taxonomy" id="259542"/>
    <lineage>
        <taxon>Eukaryota</taxon>
        <taxon>Metazoa</taxon>
        <taxon>Spiralia</taxon>
        <taxon>Lophotrochozoa</taxon>
        <taxon>Mollusca</taxon>
        <taxon>Gastropoda</taxon>
        <taxon>Heterobranchia</taxon>
        <taxon>Euthyneura</taxon>
        <taxon>Panpulmonata</taxon>
        <taxon>Sacoglossa</taxon>
        <taxon>Placobranchoidea</taxon>
        <taxon>Plakobranchidae</taxon>
        <taxon>Plakobranchus</taxon>
    </lineage>
</organism>
<comment type="caution">
    <text evidence="1">The sequence shown here is derived from an EMBL/GenBank/DDBJ whole genome shotgun (WGS) entry which is preliminary data.</text>
</comment>
<keyword evidence="2" id="KW-1185">Reference proteome</keyword>
<evidence type="ECO:0000313" key="2">
    <source>
        <dbReference type="Proteomes" id="UP000735302"/>
    </source>
</evidence>
<protein>
    <submittedName>
        <fullName evidence="1">Uncharacterized protein</fullName>
    </submittedName>
</protein>
<sequence length="87" mass="9372">MRGLLDPELDGVNRWGAGVAGGAGGSREVLDEAVMKDMPSCGTTQVLTIDRHTAVSNERSMTPCWTGGWKAKSCPAIRHQVDPRNYT</sequence>
<accession>A0AAV4A832</accession>
<evidence type="ECO:0000313" key="1">
    <source>
        <dbReference type="EMBL" id="GFO04431.1"/>
    </source>
</evidence>
<gene>
    <name evidence="1" type="ORF">PoB_003093600</name>
</gene>
<dbReference type="EMBL" id="BLXT01003739">
    <property type="protein sequence ID" value="GFO04431.1"/>
    <property type="molecule type" value="Genomic_DNA"/>
</dbReference>
<name>A0AAV4A832_9GAST</name>
<dbReference type="Proteomes" id="UP000735302">
    <property type="component" value="Unassembled WGS sequence"/>
</dbReference>
<proteinExistence type="predicted"/>
<dbReference type="AlphaFoldDB" id="A0AAV4A832"/>